<feature type="transmembrane region" description="Helical" evidence="2">
    <location>
        <begin position="124"/>
        <end position="148"/>
    </location>
</feature>
<comment type="caution">
    <text evidence="3">The sequence shown here is derived from an EMBL/GenBank/DDBJ whole genome shotgun (WGS) entry which is preliminary data.</text>
</comment>
<keyword evidence="1" id="KW-0175">Coiled coil</keyword>
<keyword evidence="4" id="KW-1185">Reference proteome</keyword>
<name>A0ABR9BAB1_9RHOO</name>
<accession>A0ABR9BAB1</accession>
<dbReference type="RefSeq" id="WP_187717641.1">
    <property type="nucleotide sequence ID" value="NZ_JACTAH010000001.1"/>
</dbReference>
<organism evidence="3 4">
    <name type="scientific">Thauera sedimentorum</name>
    <dbReference type="NCBI Taxonomy" id="2767595"/>
    <lineage>
        <taxon>Bacteria</taxon>
        <taxon>Pseudomonadati</taxon>
        <taxon>Pseudomonadota</taxon>
        <taxon>Betaproteobacteria</taxon>
        <taxon>Rhodocyclales</taxon>
        <taxon>Zoogloeaceae</taxon>
        <taxon>Thauera</taxon>
    </lineage>
</organism>
<keyword evidence="2" id="KW-1133">Transmembrane helix</keyword>
<dbReference type="EMBL" id="JACYTO010000001">
    <property type="protein sequence ID" value="MBD8502894.1"/>
    <property type="molecule type" value="Genomic_DNA"/>
</dbReference>
<feature type="coiled-coil region" evidence="1">
    <location>
        <begin position="66"/>
        <end position="114"/>
    </location>
</feature>
<keyword evidence="2" id="KW-0812">Transmembrane</keyword>
<evidence type="ECO:0000256" key="2">
    <source>
        <dbReference type="SAM" id="Phobius"/>
    </source>
</evidence>
<dbReference type="Proteomes" id="UP000603602">
    <property type="component" value="Unassembled WGS sequence"/>
</dbReference>
<keyword evidence="2" id="KW-0472">Membrane</keyword>
<protein>
    <submittedName>
        <fullName evidence="3">Uncharacterized protein</fullName>
    </submittedName>
</protein>
<sequence>MITEILTSYIKLFELLFQALERLYTHVDKRHRRIQIVKSPLGETIEKVEIAQNHLSDAIEAISLIKEQAIDERHKLDTLLEEVKKKHDEHTQAVQELETAQDLLSQNKENLRSVLGISPARERIIGFFSGVAASIVASGLWLFGGFLLEKVKSLLG</sequence>
<reference evidence="4" key="1">
    <citation type="submission" date="2023-07" db="EMBL/GenBank/DDBJ databases">
        <title>Thauera sp. CAU 1555 isolated from sand of Yaerae Beach.</title>
        <authorList>
            <person name="Kim W."/>
        </authorList>
    </citation>
    <scope>NUCLEOTIDE SEQUENCE [LARGE SCALE GENOMIC DNA]</scope>
    <source>
        <strain evidence="4">CAU 1555</strain>
    </source>
</reference>
<evidence type="ECO:0000313" key="4">
    <source>
        <dbReference type="Proteomes" id="UP000603602"/>
    </source>
</evidence>
<proteinExistence type="predicted"/>
<evidence type="ECO:0000313" key="3">
    <source>
        <dbReference type="EMBL" id="MBD8502894.1"/>
    </source>
</evidence>
<gene>
    <name evidence="3" type="ORF">IFO67_08370</name>
</gene>
<evidence type="ECO:0000256" key="1">
    <source>
        <dbReference type="SAM" id="Coils"/>
    </source>
</evidence>